<dbReference type="PANTHER" id="PTHR34216">
    <property type="match status" value="1"/>
</dbReference>
<dbReference type="PROSITE" id="PS51677">
    <property type="entry name" value="NODB"/>
    <property type="match status" value="1"/>
</dbReference>
<feature type="domain" description="NodB homology" evidence="3">
    <location>
        <begin position="74"/>
        <end position="275"/>
    </location>
</feature>
<evidence type="ECO:0000259" key="3">
    <source>
        <dbReference type="PROSITE" id="PS51677"/>
    </source>
</evidence>
<accession>A0A2G1DHL8</accession>
<dbReference type="KEGG" id="amol:AMOL_2722"/>
<organism evidence="5 6">
    <name type="scientific">Malaciobacter molluscorum LMG 25693</name>
    <dbReference type="NCBI Taxonomy" id="870501"/>
    <lineage>
        <taxon>Bacteria</taxon>
        <taxon>Pseudomonadati</taxon>
        <taxon>Campylobacterota</taxon>
        <taxon>Epsilonproteobacteria</taxon>
        <taxon>Campylobacterales</taxon>
        <taxon>Arcobacteraceae</taxon>
        <taxon>Malaciobacter</taxon>
    </lineage>
</organism>
<dbReference type="RefSeq" id="WP_099342647.1">
    <property type="nucleotide sequence ID" value="NZ_CP032098.1"/>
</dbReference>
<evidence type="ECO:0000256" key="2">
    <source>
        <dbReference type="ARBA" id="ARBA00022729"/>
    </source>
</evidence>
<dbReference type="InterPro" id="IPR002509">
    <property type="entry name" value="NODB_dom"/>
</dbReference>
<dbReference type="GO" id="GO:0005576">
    <property type="term" value="C:extracellular region"/>
    <property type="evidence" value="ECO:0007669"/>
    <property type="project" value="UniProtKB-SubCell"/>
</dbReference>
<dbReference type="PANTHER" id="PTHR34216:SF3">
    <property type="entry name" value="POLY-BETA-1,6-N-ACETYL-D-GLUCOSAMINE N-DEACETYLASE"/>
    <property type="match status" value="1"/>
</dbReference>
<evidence type="ECO:0000313" key="4">
    <source>
        <dbReference type="EMBL" id="AXX93655.1"/>
    </source>
</evidence>
<keyword evidence="6" id="KW-1185">Reference proteome</keyword>
<dbReference type="AlphaFoldDB" id="A0A2G1DHL8"/>
<dbReference type="InterPro" id="IPR051398">
    <property type="entry name" value="Polysacch_Deacetylase"/>
</dbReference>
<protein>
    <submittedName>
        <fullName evidence="5">Polysaccharide deacetylase</fullName>
    </submittedName>
</protein>
<reference evidence="4 7" key="2">
    <citation type="submission" date="2018-08" db="EMBL/GenBank/DDBJ databases">
        <title>Complete genome of the Arcobacter molluscorum type strain LMG 25693.</title>
        <authorList>
            <person name="Miller W.G."/>
            <person name="Yee E."/>
            <person name="Bono J.L."/>
        </authorList>
    </citation>
    <scope>NUCLEOTIDE SEQUENCE [LARGE SCALE GENOMIC DNA]</scope>
    <source>
        <strain evidence="4 7">CECT 7696</strain>
    </source>
</reference>
<sequence length="316" mass="37356">MRFLLLLFISYYYLNANAHIFVYHRFGDDKHSSTNTTLKELDKEFKYFKDNGYKVVKLSQIVERIKSKKEVPDNWVALTIDDSYKSFYKNGLPIFIKYNYPFSLYVYVKATQKKYGDFMSWEEIKEASKYGEIGLHSYSHPHLTNISLEKVKIDTKKSFEIFEKELGFKPKSYAYPYGEYNQKVQKIIKSFNFDYILNQNTGTVTKSSDIYDINRIALVGKVNLQEKLKYKTLDVQWIEPKTYPKDNILKKVKAKIDPNIKELKLYITGYGWQNIKVKNGIIDKKLDLQLKKSRTRVILSTDYFTIANKIIIQDKK</sequence>
<dbReference type="Gene3D" id="3.20.20.370">
    <property type="entry name" value="Glycoside hydrolase/deacetylase"/>
    <property type="match status" value="1"/>
</dbReference>
<evidence type="ECO:0000313" key="7">
    <source>
        <dbReference type="Proteomes" id="UP000262712"/>
    </source>
</evidence>
<keyword evidence="2" id="KW-0732">Signal</keyword>
<dbReference type="EMBL" id="CP032098">
    <property type="protein sequence ID" value="AXX93655.1"/>
    <property type="molecule type" value="Genomic_DNA"/>
</dbReference>
<reference evidence="5 6" key="1">
    <citation type="submission" date="2017-09" db="EMBL/GenBank/DDBJ databases">
        <title>Arcobacter canalis sp. nov., a new species isolated from a water canal contaminated with urban sewage.</title>
        <authorList>
            <person name="Perez-Cataluna A."/>
            <person name="Salas-Masso N."/>
            <person name="Figueras M.J."/>
        </authorList>
    </citation>
    <scope>NUCLEOTIDE SEQUENCE [LARGE SCALE GENOMIC DNA]</scope>
    <source>
        <strain evidence="5 6">F98-3</strain>
    </source>
</reference>
<proteinExistence type="predicted"/>
<evidence type="ECO:0000313" key="5">
    <source>
        <dbReference type="EMBL" id="PHO17934.1"/>
    </source>
</evidence>
<dbReference type="Proteomes" id="UP000221222">
    <property type="component" value="Unassembled WGS sequence"/>
</dbReference>
<dbReference type="GO" id="GO:0016810">
    <property type="term" value="F:hydrolase activity, acting on carbon-nitrogen (but not peptide) bonds"/>
    <property type="evidence" value="ECO:0007669"/>
    <property type="project" value="InterPro"/>
</dbReference>
<gene>
    <name evidence="4" type="ORF">AMOL_2722</name>
    <name evidence="5" type="ORF">CPU12_08335</name>
</gene>
<dbReference type="Pfam" id="PF01522">
    <property type="entry name" value="Polysacc_deac_1"/>
    <property type="match status" value="1"/>
</dbReference>
<name>A0A2G1DHL8_9BACT</name>
<dbReference type="InterPro" id="IPR011330">
    <property type="entry name" value="Glyco_hydro/deAcase_b/a-brl"/>
</dbReference>
<comment type="subcellular location">
    <subcellularLocation>
        <location evidence="1">Secreted</location>
    </subcellularLocation>
</comment>
<dbReference type="CDD" id="cd10973">
    <property type="entry name" value="CE4_DAC_u4_5s"/>
    <property type="match status" value="1"/>
</dbReference>
<evidence type="ECO:0000313" key="6">
    <source>
        <dbReference type="Proteomes" id="UP000221222"/>
    </source>
</evidence>
<evidence type="ECO:0000256" key="1">
    <source>
        <dbReference type="ARBA" id="ARBA00004613"/>
    </source>
</evidence>
<dbReference type="SUPFAM" id="SSF88713">
    <property type="entry name" value="Glycoside hydrolase/deacetylase"/>
    <property type="match status" value="1"/>
</dbReference>
<dbReference type="GO" id="GO:0005975">
    <property type="term" value="P:carbohydrate metabolic process"/>
    <property type="evidence" value="ECO:0007669"/>
    <property type="project" value="InterPro"/>
</dbReference>
<dbReference type="Proteomes" id="UP000262712">
    <property type="component" value="Chromosome"/>
</dbReference>
<dbReference type="EMBL" id="NXFY01000011">
    <property type="protein sequence ID" value="PHO17934.1"/>
    <property type="molecule type" value="Genomic_DNA"/>
</dbReference>